<dbReference type="EMBL" id="GBRH01282927">
    <property type="protein sequence ID" value="JAD14968.1"/>
    <property type="molecule type" value="Transcribed_RNA"/>
</dbReference>
<name>A0A0A9U3N2_ARUDO</name>
<dbReference type="AlphaFoldDB" id="A0A0A9U3N2"/>
<sequence length="73" mass="8652">MGSREALPPETWKILGWRSISERKFHFWTKPTSFSRSRTSSEPVFCAKMSSRRRRRRAGFFLRSMALSRPSSR</sequence>
<evidence type="ECO:0000313" key="1">
    <source>
        <dbReference type="EMBL" id="JAD14968.1"/>
    </source>
</evidence>
<accession>A0A0A9U3N2</accession>
<proteinExistence type="predicted"/>
<reference evidence="1" key="2">
    <citation type="journal article" date="2015" name="Data Brief">
        <title>Shoot transcriptome of the giant reed, Arundo donax.</title>
        <authorList>
            <person name="Barrero R.A."/>
            <person name="Guerrero F.D."/>
            <person name="Moolhuijzen P."/>
            <person name="Goolsby J.A."/>
            <person name="Tidwell J."/>
            <person name="Bellgard S.E."/>
            <person name="Bellgard M.I."/>
        </authorList>
    </citation>
    <scope>NUCLEOTIDE SEQUENCE</scope>
    <source>
        <tissue evidence="1">Shoot tissue taken approximately 20 cm above the soil surface</tissue>
    </source>
</reference>
<organism evidence="1">
    <name type="scientific">Arundo donax</name>
    <name type="common">Giant reed</name>
    <name type="synonym">Donax arundinaceus</name>
    <dbReference type="NCBI Taxonomy" id="35708"/>
    <lineage>
        <taxon>Eukaryota</taxon>
        <taxon>Viridiplantae</taxon>
        <taxon>Streptophyta</taxon>
        <taxon>Embryophyta</taxon>
        <taxon>Tracheophyta</taxon>
        <taxon>Spermatophyta</taxon>
        <taxon>Magnoliopsida</taxon>
        <taxon>Liliopsida</taxon>
        <taxon>Poales</taxon>
        <taxon>Poaceae</taxon>
        <taxon>PACMAD clade</taxon>
        <taxon>Arundinoideae</taxon>
        <taxon>Arundineae</taxon>
        <taxon>Arundo</taxon>
    </lineage>
</organism>
<reference evidence="1" key="1">
    <citation type="submission" date="2014-09" db="EMBL/GenBank/DDBJ databases">
        <authorList>
            <person name="Magalhaes I.L.F."/>
            <person name="Oliveira U."/>
            <person name="Santos F.R."/>
            <person name="Vidigal T.H.D.A."/>
            <person name="Brescovit A.D."/>
            <person name="Santos A.J."/>
        </authorList>
    </citation>
    <scope>NUCLEOTIDE SEQUENCE</scope>
    <source>
        <tissue evidence="1">Shoot tissue taken approximately 20 cm above the soil surface</tissue>
    </source>
</reference>
<protein>
    <submittedName>
        <fullName evidence="1">Uncharacterized protein</fullName>
    </submittedName>
</protein>